<feature type="compositionally biased region" description="Low complexity" evidence="1">
    <location>
        <begin position="142"/>
        <end position="156"/>
    </location>
</feature>
<feature type="region of interest" description="Disordered" evidence="1">
    <location>
        <begin position="101"/>
        <end position="120"/>
    </location>
</feature>
<proteinExistence type="predicted"/>
<gene>
    <name evidence="2" type="ORF">MARPO_0041s0123</name>
</gene>
<evidence type="ECO:0000313" key="2">
    <source>
        <dbReference type="EMBL" id="PTQ40265.1"/>
    </source>
</evidence>
<reference evidence="3" key="1">
    <citation type="journal article" date="2017" name="Cell">
        <title>Insights into land plant evolution garnered from the Marchantia polymorpha genome.</title>
        <authorList>
            <person name="Bowman J.L."/>
            <person name="Kohchi T."/>
            <person name="Yamato K.T."/>
            <person name="Jenkins J."/>
            <person name="Shu S."/>
            <person name="Ishizaki K."/>
            <person name="Yamaoka S."/>
            <person name="Nishihama R."/>
            <person name="Nakamura Y."/>
            <person name="Berger F."/>
            <person name="Adam C."/>
            <person name="Aki S.S."/>
            <person name="Althoff F."/>
            <person name="Araki T."/>
            <person name="Arteaga-Vazquez M.A."/>
            <person name="Balasubrmanian S."/>
            <person name="Barry K."/>
            <person name="Bauer D."/>
            <person name="Boehm C.R."/>
            <person name="Briginshaw L."/>
            <person name="Caballero-Perez J."/>
            <person name="Catarino B."/>
            <person name="Chen F."/>
            <person name="Chiyoda S."/>
            <person name="Chovatia M."/>
            <person name="Davies K.M."/>
            <person name="Delmans M."/>
            <person name="Demura T."/>
            <person name="Dierschke T."/>
            <person name="Dolan L."/>
            <person name="Dorantes-Acosta A.E."/>
            <person name="Eklund D.M."/>
            <person name="Florent S.N."/>
            <person name="Flores-Sandoval E."/>
            <person name="Fujiyama A."/>
            <person name="Fukuzawa H."/>
            <person name="Galik B."/>
            <person name="Grimanelli D."/>
            <person name="Grimwood J."/>
            <person name="Grossniklaus U."/>
            <person name="Hamada T."/>
            <person name="Haseloff J."/>
            <person name="Hetherington A.J."/>
            <person name="Higo A."/>
            <person name="Hirakawa Y."/>
            <person name="Hundley H.N."/>
            <person name="Ikeda Y."/>
            <person name="Inoue K."/>
            <person name="Inoue S.I."/>
            <person name="Ishida S."/>
            <person name="Jia Q."/>
            <person name="Kakita M."/>
            <person name="Kanazawa T."/>
            <person name="Kawai Y."/>
            <person name="Kawashima T."/>
            <person name="Kennedy M."/>
            <person name="Kinose K."/>
            <person name="Kinoshita T."/>
            <person name="Kohara Y."/>
            <person name="Koide E."/>
            <person name="Komatsu K."/>
            <person name="Kopischke S."/>
            <person name="Kubo M."/>
            <person name="Kyozuka J."/>
            <person name="Lagercrantz U."/>
            <person name="Lin S.S."/>
            <person name="Lindquist E."/>
            <person name="Lipzen A.M."/>
            <person name="Lu C.W."/>
            <person name="De Luna E."/>
            <person name="Martienssen R.A."/>
            <person name="Minamino N."/>
            <person name="Mizutani M."/>
            <person name="Mizutani M."/>
            <person name="Mochizuki N."/>
            <person name="Monte I."/>
            <person name="Mosher R."/>
            <person name="Nagasaki H."/>
            <person name="Nakagami H."/>
            <person name="Naramoto S."/>
            <person name="Nishitani K."/>
            <person name="Ohtani M."/>
            <person name="Okamoto T."/>
            <person name="Okumura M."/>
            <person name="Phillips J."/>
            <person name="Pollak B."/>
            <person name="Reinders A."/>
            <person name="Rovekamp M."/>
            <person name="Sano R."/>
            <person name="Sawa S."/>
            <person name="Schmid M.W."/>
            <person name="Shirakawa M."/>
            <person name="Solano R."/>
            <person name="Spunde A."/>
            <person name="Suetsugu N."/>
            <person name="Sugano S."/>
            <person name="Sugiyama A."/>
            <person name="Sun R."/>
            <person name="Suzuki Y."/>
            <person name="Takenaka M."/>
            <person name="Takezawa D."/>
            <person name="Tomogane H."/>
            <person name="Tsuzuki M."/>
            <person name="Ueda T."/>
            <person name="Umeda M."/>
            <person name="Ward J.M."/>
            <person name="Watanabe Y."/>
            <person name="Yazaki K."/>
            <person name="Yokoyama R."/>
            <person name="Yoshitake Y."/>
            <person name="Yotsui I."/>
            <person name="Zachgo S."/>
            <person name="Schmutz J."/>
        </authorList>
    </citation>
    <scope>NUCLEOTIDE SEQUENCE [LARGE SCALE GENOMIC DNA]</scope>
    <source>
        <strain evidence="3">Tak-1</strain>
    </source>
</reference>
<sequence length="192" mass="21452">MWFMEVSEVLLHSPRMRMFADVLVTIHSMQLLMLLIVGIVHHTESKSKPIERLEVKATMCPGLVSSEGAALRRLNELDEFRYLRLRGRSVVTRSLNCCRVADGSPEESRSQGQDSTDMTRKSTYNHQNFHIGIVVEHWGPPAAASSSLPGPRSSSSDELQRQFSGSRFKEPVFNANSTQAASDVENGHIAAW</sequence>
<dbReference type="EMBL" id="KZ772713">
    <property type="protein sequence ID" value="PTQ40265.1"/>
    <property type="molecule type" value="Genomic_DNA"/>
</dbReference>
<evidence type="ECO:0000313" key="3">
    <source>
        <dbReference type="Proteomes" id="UP000244005"/>
    </source>
</evidence>
<evidence type="ECO:0000256" key="1">
    <source>
        <dbReference type="SAM" id="MobiDB-lite"/>
    </source>
</evidence>
<dbReference type="Gramene" id="Mp4g18420.1">
    <property type="protein sequence ID" value="Mp4g18420.1.cds"/>
    <property type="gene ID" value="Mp4g18420"/>
</dbReference>
<name>A0A2R6X2C1_MARPO</name>
<dbReference type="Proteomes" id="UP000244005">
    <property type="component" value="Unassembled WGS sequence"/>
</dbReference>
<feature type="region of interest" description="Disordered" evidence="1">
    <location>
        <begin position="142"/>
        <end position="192"/>
    </location>
</feature>
<feature type="compositionally biased region" description="Polar residues" evidence="1">
    <location>
        <begin position="110"/>
        <end position="120"/>
    </location>
</feature>
<keyword evidence="3" id="KW-1185">Reference proteome</keyword>
<accession>A0A2R6X2C1</accession>
<protein>
    <submittedName>
        <fullName evidence="2">Uncharacterized protein</fullName>
    </submittedName>
</protein>
<organism evidence="2 3">
    <name type="scientific">Marchantia polymorpha</name>
    <name type="common">Common liverwort</name>
    <name type="synonym">Marchantia aquatica</name>
    <dbReference type="NCBI Taxonomy" id="3197"/>
    <lineage>
        <taxon>Eukaryota</taxon>
        <taxon>Viridiplantae</taxon>
        <taxon>Streptophyta</taxon>
        <taxon>Embryophyta</taxon>
        <taxon>Marchantiophyta</taxon>
        <taxon>Marchantiopsida</taxon>
        <taxon>Marchantiidae</taxon>
        <taxon>Marchantiales</taxon>
        <taxon>Marchantiaceae</taxon>
        <taxon>Marchantia</taxon>
    </lineage>
</organism>
<dbReference type="AlphaFoldDB" id="A0A2R6X2C1"/>